<protein>
    <submittedName>
        <fullName evidence="9">Si:ch73-61d6.3</fullName>
    </submittedName>
</protein>
<name>A0A4W5N5M7_9TELE</name>
<reference evidence="10" key="1">
    <citation type="submission" date="2018-06" db="EMBL/GenBank/DDBJ databases">
        <title>Genome assembly of Danube salmon.</title>
        <authorList>
            <person name="Macqueen D.J."/>
            <person name="Gundappa M.K."/>
        </authorList>
    </citation>
    <scope>NUCLEOTIDE SEQUENCE [LARGE SCALE GENOMIC DNA]</scope>
</reference>
<dbReference type="InterPro" id="IPR008253">
    <property type="entry name" value="Marvel"/>
</dbReference>
<feature type="compositionally biased region" description="Low complexity" evidence="6">
    <location>
        <begin position="347"/>
        <end position="359"/>
    </location>
</feature>
<feature type="transmembrane region" description="Helical" evidence="7">
    <location>
        <begin position="183"/>
        <end position="206"/>
    </location>
</feature>
<feature type="region of interest" description="Disordered" evidence="6">
    <location>
        <begin position="1"/>
        <end position="44"/>
    </location>
</feature>
<evidence type="ECO:0000256" key="3">
    <source>
        <dbReference type="ARBA" id="ARBA00022989"/>
    </source>
</evidence>
<keyword evidence="2 5" id="KW-0812">Transmembrane</keyword>
<dbReference type="GO" id="GO:0000987">
    <property type="term" value="F:cis-regulatory region sequence-specific DNA binding"/>
    <property type="evidence" value="ECO:0007669"/>
    <property type="project" value="TreeGrafter"/>
</dbReference>
<dbReference type="AlphaFoldDB" id="A0A4W5N5M7"/>
<keyword evidence="3 7" id="KW-1133">Transmembrane helix</keyword>
<keyword evidence="4 5" id="KW-0472">Membrane</keyword>
<dbReference type="InterPro" id="IPR031176">
    <property type="entry name" value="ELL/occludin"/>
</dbReference>
<dbReference type="GO" id="GO:0032968">
    <property type="term" value="P:positive regulation of transcription elongation by RNA polymerase II"/>
    <property type="evidence" value="ECO:0007669"/>
    <property type="project" value="TreeGrafter"/>
</dbReference>
<feature type="transmembrane region" description="Helical" evidence="7">
    <location>
        <begin position="152"/>
        <end position="171"/>
    </location>
</feature>
<dbReference type="Proteomes" id="UP000314982">
    <property type="component" value="Unassembled WGS sequence"/>
</dbReference>
<dbReference type="GO" id="GO:0008023">
    <property type="term" value="C:transcription elongation factor complex"/>
    <property type="evidence" value="ECO:0007669"/>
    <property type="project" value="TreeGrafter"/>
</dbReference>
<dbReference type="GO" id="GO:0042795">
    <property type="term" value="P:snRNA transcription by RNA polymerase II"/>
    <property type="evidence" value="ECO:0007669"/>
    <property type="project" value="TreeGrafter"/>
</dbReference>
<evidence type="ECO:0000313" key="10">
    <source>
        <dbReference type="Proteomes" id="UP000314982"/>
    </source>
</evidence>
<dbReference type="Pfam" id="PF01284">
    <property type="entry name" value="MARVEL"/>
    <property type="match status" value="1"/>
</dbReference>
<dbReference type="PANTHER" id="PTHR23288">
    <property type="entry name" value="OCCLUDIN AND RNA POLYMERASE II ELONGATION FACTOR ELL"/>
    <property type="match status" value="1"/>
</dbReference>
<evidence type="ECO:0000313" key="9">
    <source>
        <dbReference type="Ensembl" id="ENSHHUP00000046012.1"/>
    </source>
</evidence>
<feature type="domain" description="MARVEL" evidence="8">
    <location>
        <begin position="61"/>
        <end position="287"/>
    </location>
</feature>
<sequence>MFEKQRYDSPPVYSPPYSPESNGYGPPQSYHPPRSEFDPYPPPPGSYYMEEKPQHFYKWISPPGIVKAMFGTIIVLCVGIFACVASTLVWDMQYGMGGMGSYGGGMGYGGGYGGMGGGYGSSYGSGYGGGYGGGYGNYGSSYPTPYSAKTTMIAMAAINFFVALGFFVASFSKSTTFRSRKFFLVVLVVSVIMAVIQGIITIVYIVGVNPMAQSSQNMMYNPMLMMCQNLYGSSYSNMGGVGGFGMYNQYLYHYCYVDPQEGVAMVCGFLVTAALVVAAFFSNKTRGKIWRYGKPNIYWEQPPETGGLVSEGRDVKDWVRKTHTVKKQHIYTVPIFKKYDRDITINPSQGASSSPSEEAGGVRKPSANRGKRRRRNPELDESQYETEYTTGGETGNELDPEEWERQAYSHTQTHVHTHSHTPATMQW</sequence>
<feature type="transmembrane region" description="Helical" evidence="7">
    <location>
        <begin position="68"/>
        <end position="90"/>
    </location>
</feature>
<evidence type="ECO:0000256" key="2">
    <source>
        <dbReference type="ARBA" id="ARBA00022692"/>
    </source>
</evidence>
<dbReference type="Ensembl" id="ENSHHUT00000047712.1">
    <property type="protein sequence ID" value="ENSHHUP00000046012.1"/>
    <property type="gene ID" value="ENSHHUG00000028051.1"/>
</dbReference>
<dbReference type="GeneTree" id="ENSGT00940000165052"/>
<organism evidence="9 10">
    <name type="scientific">Hucho hucho</name>
    <name type="common">huchen</name>
    <dbReference type="NCBI Taxonomy" id="62062"/>
    <lineage>
        <taxon>Eukaryota</taxon>
        <taxon>Metazoa</taxon>
        <taxon>Chordata</taxon>
        <taxon>Craniata</taxon>
        <taxon>Vertebrata</taxon>
        <taxon>Euteleostomi</taxon>
        <taxon>Actinopterygii</taxon>
        <taxon>Neopterygii</taxon>
        <taxon>Teleostei</taxon>
        <taxon>Protacanthopterygii</taxon>
        <taxon>Salmoniformes</taxon>
        <taxon>Salmonidae</taxon>
        <taxon>Salmoninae</taxon>
        <taxon>Hucho</taxon>
    </lineage>
</organism>
<dbReference type="GO" id="GO:0016020">
    <property type="term" value="C:membrane"/>
    <property type="evidence" value="ECO:0007669"/>
    <property type="project" value="UniProtKB-SubCell"/>
</dbReference>
<proteinExistence type="predicted"/>
<evidence type="ECO:0000256" key="6">
    <source>
        <dbReference type="SAM" id="MobiDB-lite"/>
    </source>
</evidence>
<feature type="transmembrane region" description="Helical" evidence="7">
    <location>
        <begin position="262"/>
        <end position="281"/>
    </location>
</feature>
<evidence type="ECO:0000256" key="5">
    <source>
        <dbReference type="PROSITE-ProRule" id="PRU00581"/>
    </source>
</evidence>
<reference evidence="9" key="3">
    <citation type="submission" date="2025-09" db="UniProtKB">
        <authorList>
            <consortium name="Ensembl"/>
        </authorList>
    </citation>
    <scope>IDENTIFICATION</scope>
</reference>
<evidence type="ECO:0000256" key="7">
    <source>
        <dbReference type="SAM" id="Phobius"/>
    </source>
</evidence>
<accession>A0A4W5N5M7</accession>
<dbReference type="PROSITE" id="PS51225">
    <property type="entry name" value="MARVEL"/>
    <property type="match status" value="1"/>
</dbReference>
<evidence type="ECO:0000256" key="4">
    <source>
        <dbReference type="ARBA" id="ARBA00023136"/>
    </source>
</evidence>
<reference evidence="9" key="2">
    <citation type="submission" date="2025-08" db="UniProtKB">
        <authorList>
            <consortium name="Ensembl"/>
        </authorList>
    </citation>
    <scope>IDENTIFICATION</scope>
</reference>
<feature type="region of interest" description="Disordered" evidence="6">
    <location>
        <begin position="346"/>
        <end position="427"/>
    </location>
</feature>
<evidence type="ECO:0000259" key="8">
    <source>
        <dbReference type="PROSITE" id="PS51225"/>
    </source>
</evidence>
<comment type="subcellular location">
    <subcellularLocation>
        <location evidence="1">Membrane</location>
        <topology evidence="1">Multi-pass membrane protein</topology>
    </subcellularLocation>
</comment>
<evidence type="ECO:0000256" key="1">
    <source>
        <dbReference type="ARBA" id="ARBA00004141"/>
    </source>
</evidence>
<dbReference type="PANTHER" id="PTHR23288:SF6">
    <property type="entry name" value="OCCLUDIN"/>
    <property type="match status" value="1"/>
</dbReference>
<keyword evidence="10" id="KW-1185">Reference proteome</keyword>